<dbReference type="InterPro" id="IPR043774">
    <property type="entry name" value="DUF5717_C"/>
</dbReference>
<dbReference type="EMBL" id="JAFHBD010000006">
    <property type="protein sequence ID" value="MBN2952502.1"/>
    <property type="molecule type" value="Genomic_DNA"/>
</dbReference>
<gene>
    <name evidence="3" type="ORF">JTJ23_02645</name>
</gene>
<comment type="caution">
    <text evidence="3">The sequence shown here is derived from an EMBL/GenBank/DDBJ whole genome shotgun (WGS) entry which is preliminary data.</text>
</comment>
<feature type="domain" description="DUF5717" evidence="2">
    <location>
        <begin position="1"/>
        <end position="869"/>
    </location>
</feature>
<evidence type="ECO:0000259" key="1">
    <source>
        <dbReference type="Pfam" id="PF18983"/>
    </source>
</evidence>
<dbReference type="AlphaFoldDB" id="A0A938ZCA8"/>
<sequence length="1191" mass="138506">MRRRLEQLLNGRFEYEVPHLLLSETEVALTLDEGQNFRGELNIGAEDGRRVKGIVTTDHQRIVLAKNQFQGTASTIEYGVDTSGLKAGDEICGNITVSSNLEERCVRVHVSIAGKTMNISGQEIHSLADFVHLASHDFGAAYRFFVKKEFARLLQKEAPEQMALYQGLSHKPVTFQHLEEFLVALGQKEPVMLSAEQPEKTVLTVDQPRKETLYLYKNTWGYVRMEIEAQGDFLEVEKKVVTSEDFIGSVYGVEYIIHQEKIGNGRHYGRITVRQGKQELRFELEVTNSEKHVTSRKNTERDRQITAIARGYLDLAVHKRDYRTWYQDTWEAIEQFEKAGGDMAWVTLGKAWLYESHEETGKARETLSYVKEHQELLDTAEKKGAYLYLAWKLKMEVGHTDLVSRLGTLMRQESASYFLLKLAIDADDSWQQSLTRQLYAMELCYECGCKSPLLYLDAAQLYLRQEGQLRRISPFTVQVLKFAQKEGVLSGELLKRAAYLTETMKTFDENVYQILTAGYERFPSDEVLEAICKLVMKGRPVRKEYFPWYAKAVERNIRITRLYEYYIETMDASFNEVLPQVIRMYFSYSNTLAGQKKALIYANVIKNREKDRHTFQSYRPAMEVFTARQIQKGRMNREYAALYRTFLKKPEDPDSAKAIANVLFTHHVTCENPKITRVIVCHPAMAGETSYPMTERGAYIRLYGKKARILLEDEQRRRYAVTETCRVEPLFTDEELARACGGFAIENPGLLLHLCGEQEEEMQLTAENLAWYQQAARTSAFSSAYRKTVRQKLLEYYLAHPDERETEAAVAELEDSAYAKVDRISTIELLVRYGCYSRAFALTDRYGYEKIPVSCLFRLAHAMILEKEFTEDEELLYLASYVVKQGIYDEIVLCYLRDYFTGSIEDMCSLWDKIRGFQMESDKLEERILTWSVFVRSHPKWEQEMLENYIRQSGKEHVILAYLTYLAIGYFMDGKPLSDQMFDYLDRAWKQGWELDEICHLAMLKHLSTKPQLSEEEEKEAHTLLLAFTKQGLRFAFYKDLPEHLTEGFQIGDRMFIEERQRAEAKVTIHYRTNAEETWKSEPMRNMYQGIFVKEFLLFYGEKMEYYLTFTNRQGEGKTEVKTVSMTGEPKAGKTRYQLLNQMKAARAAGDLKKAEEAFQKYLQQEALVRNCFALVDEKKQQEDTTWNRKI</sequence>
<dbReference type="Pfam" id="PF18983">
    <property type="entry name" value="DUF5717"/>
    <property type="match status" value="1"/>
</dbReference>
<dbReference type="Proteomes" id="UP000737612">
    <property type="component" value="Unassembled WGS sequence"/>
</dbReference>
<evidence type="ECO:0000313" key="3">
    <source>
        <dbReference type="EMBL" id="MBN2952502.1"/>
    </source>
</evidence>
<evidence type="ECO:0000313" key="4">
    <source>
        <dbReference type="Proteomes" id="UP000737612"/>
    </source>
</evidence>
<name>A0A938ZCA8_9FIRM</name>
<evidence type="ECO:0000259" key="2">
    <source>
        <dbReference type="Pfam" id="PF18984"/>
    </source>
</evidence>
<reference evidence="3" key="1">
    <citation type="submission" date="2021-02" db="EMBL/GenBank/DDBJ databases">
        <title>Metagenome-assembled genomes from human diarrheal sample B26.</title>
        <authorList>
            <person name="Ateba T.P."/>
            <person name="Alayande K.A."/>
            <person name="Mwanza M."/>
        </authorList>
    </citation>
    <scope>NUCLEOTIDE SEQUENCE</scope>
    <source>
        <strain evidence="3">06WH</strain>
    </source>
</reference>
<organism evidence="3 4">
    <name type="scientific">Fusicatenibacter saccharivorans</name>
    <dbReference type="NCBI Taxonomy" id="1150298"/>
    <lineage>
        <taxon>Bacteria</taxon>
        <taxon>Bacillati</taxon>
        <taxon>Bacillota</taxon>
        <taxon>Clostridia</taxon>
        <taxon>Lachnospirales</taxon>
        <taxon>Lachnospiraceae</taxon>
        <taxon>Fusicatenibacter</taxon>
    </lineage>
</organism>
<protein>
    <submittedName>
        <fullName evidence="3">Uncharacterized protein</fullName>
    </submittedName>
</protein>
<dbReference type="InterPro" id="IPR043775">
    <property type="entry name" value="DUF5717_N"/>
</dbReference>
<accession>A0A938ZCA8</accession>
<dbReference type="Pfam" id="PF18984">
    <property type="entry name" value="DUF5717_N"/>
    <property type="match status" value="1"/>
</dbReference>
<feature type="domain" description="DUF5717" evidence="1">
    <location>
        <begin position="872"/>
        <end position="1173"/>
    </location>
</feature>
<proteinExistence type="predicted"/>